<dbReference type="OrthoDB" id="9791270at2"/>
<reference evidence="1 2" key="1">
    <citation type="journal article" date="2017" name="Curr. Microbiol.">
        <title>Mucilaginibacter ginsenosidivorans sp. nov., Isolated from Soil of Ginseng Field.</title>
        <authorList>
            <person name="Kim M.M."/>
            <person name="Siddiqi M.Z."/>
            <person name="Im W.T."/>
        </authorList>
    </citation>
    <scope>NUCLEOTIDE SEQUENCE [LARGE SCALE GENOMIC DNA]</scope>
    <source>
        <strain evidence="1 2">Gsoil 3017</strain>
    </source>
</reference>
<keyword evidence="2" id="KW-1185">Reference proteome</keyword>
<gene>
    <name evidence="1" type="ORF">FRZ54_21200</name>
</gene>
<evidence type="ECO:0000313" key="2">
    <source>
        <dbReference type="Proteomes" id="UP000321479"/>
    </source>
</evidence>
<dbReference type="SUPFAM" id="SSF48613">
    <property type="entry name" value="Heme oxygenase-like"/>
    <property type="match status" value="1"/>
</dbReference>
<dbReference type="Proteomes" id="UP000321479">
    <property type="component" value="Chromosome"/>
</dbReference>
<name>A0A5B8V1B3_9SPHI</name>
<organism evidence="1 2">
    <name type="scientific">Mucilaginibacter ginsenosidivorans</name>
    <dbReference type="NCBI Taxonomy" id="398053"/>
    <lineage>
        <taxon>Bacteria</taxon>
        <taxon>Pseudomonadati</taxon>
        <taxon>Bacteroidota</taxon>
        <taxon>Sphingobacteriia</taxon>
        <taxon>Sphingobacteriales</taxon>
        <taxon>Sphingobacteriaceae</taxon>
        <taxon>Mucilaginibacter</taxon>
    </lineage>
</organism>
<dbReference type="EMBL" id="CP042436">
    <property type="protein sequence ID" value="QEC64978.1"/>
    <property type="molecule type" value="Genomic_DNA"/>
</dbReference>
<evidence type="ECO:0000313" key="1">
    <source>
        <dbReference type="EMBL" id="QEC64978.1"/>
    </source>
</evidence>
<accession>A0A5B8V1B3</accession>
<dbReference type="Pfam" id="PF11251">
    <property type="entry name" value="DUF3050"/>
    <property type="match status" value="1"/>
</dbReference>
<dbReference type="AlphaFoldDB" id="A0A5B8V1B3"/>
<proteinExistence type="predicted"/>
<dbReference type="Gene3D" id="1.20.910.10">
    <property type="entry name" value="Heme oxygenase-like"/>
    <property type="match status" value="1"/>
</dbReference>
<dbReference type="KEGG" id="mgin:FRZ54_21200"/>
<dbReference type="InterPro" id="IPR016084">
    <property type="entry name" value="Haem_Oase-like_multi-hlx"/>
</dbReference>
<sequence>MIDNRIAALKAEIEPLKQKLVNHELYKNICSIEDLNTFMEYHVFAVWDFMSLLKSLQQKLTCTDIPWIPVGNANTRYLINEIVLGEESDVDPDGERASHFELYLSAMKQAGSSAACINALLYELSNGKSIDEALILSGTPEAARKFVEYTFDLIATGGSHLQAGVFTFGREDLIPGMFISLVKELNEQFPGKIGTLLYYLERHIEVDGEHHSHLAYQMTAELCGDDDKKWAEVTFTAKEALQHRIVLWDGILNEIRVTETI</sequence>
<dbReference type="InterPro" id="IPR024423">
    <property type="entry name" value="DUF3050"/>
</dbReference>
<protein>
    <submittedName>
        <fullName evidence="1">DUF3050 domain-containing protein</fullName>
    </submittedName>
</protein>
<dbReference type="RefSeq" id="WP_147033811.1">
    <property type="nucleotide sequence ID" value="NZ_CP042436.1"/>
</dbReference>